<gene>
    <name evidence="3" type="ORF">GIB67_032104</name>
</gene>
<feature type="compositionally biased region" description="Polar residues" evidence="1">
    <location>
        <begin position="1"/>
        <end position="16"/>
    </location>
</feature>
<evidence type="ECO:0000256" key="1">
    <source>
        <dbReference type="SAM" id="MobiDB-lite"/>
    </source>
</evidence>
<evidence type="ECO:0000313" key="4">
    <source>
        <dbReference type="Proteomes" id="UP000541444"/>
    </source>
</evidence>
<accession>A0A7J7MWT0</accession>
<name>A0A7J7MWT0_9MAGN</name>
<dbReference type="PANTHER" id="PTHR31286">
    <property type="entry name" value="GLYCINE-RICH CELL WALL STRUCTURAL PROTEIN 1.8-LIKE"/>
    <property type="match status" value="1"/>
</dbReference>
<dbReference type="Pfam" id="PF14111">
    <property type="entry name" value="DUF4283"/>
    <property type="match status" value="1"/>
</dbReference>
<keyword evidence="4" id="KW-1185">Reference proteome</keyword>
<dbReference type="PANTHER" id="PTHR31286:SF165">
    <property type="entry name" value="DUF4283 DOMAIN-CONTAINING PROTEIN"/>
    <property type="match status" value="1"/>
</dbReference>
<comment type="caution">
    <text evidence="3">The sequence shown here is derived from an EMBL/GenBank/DDBJ whole genome shotgun (WGS) entry which is preliminary data.</text>
</comment>
<dbReference type="InterPro" id="IPR040256">
    <property type="entry name" value="At4g02000-like"/>
</dbReference>
<proteinExistence type="predicted"/>
<feature type="domain" description="DUF4283" evidence="2">
    <location>
        <begin position="137"/>
        <end position="214"/>
    </location>
</feature>
<feature type="region of interest" description="Disordered" evidence="1">
    <location>
        <begin position="1"/>
        <end position="20"/>
    </location>
</feature>
<dbReference type="OrthoDB" id="1938170at2759"/>
<organism evidence="3 4">
    <name type="scientific">Kingdonia uniflora</name>
    <dbReference type="NCBI Taxonomy" id="39325"/>
    <lineage>
        <taxon>Eukaryota</taxon>
        <taxon>Viridiplantae</taxon>
        <taxon>Streptophyta</taxon>
        <taxon>Embryophyta</taxon>
        <taxon>Tracheophyta</taxon>
        <taxon>Spermatophyta</taxon>
        <taxon>Magnoliopsida</taxon>
        <taxon>Ranunculales</taxon>
        <taxon>Circaeasteraceae</taxon>
        <taxon>Kingdonia</taxon>
    </lineage>
</organism>
<dbReference type="EMBL" id="JACGCM010001193">
    <property type="protein sequence ID" value="KAF6159333.1"/>
    <property type="molecule type" value="Genomic_DNA"/>
</dbReference>
<evidence type="ECO:0000259" key="2">
    <source>
        <dbReference type="Pfam" id="PF14111"/>
    </source>
</evidence>
<dbReference type="InterPro" id="IPR025558">
    <property type="entry name" value="DUF4283"/>
</dbReference>
<feature type="region of interest" description="Disordered" evidence="1">
    <location>
        <begin position="65"/>
        <end position="85"/>
    </location>
</feature>
<protein>
    <recommendedName>
        <fullName evidence="2">DUF4283 domain-containing protein</fullName>
    </recommendedName>
</protein>
<dbReference type="Proteomes" id="UP000541444">
    <property type="component" value="Unassembled WGS sequence"/>
</dbReference>
<dbReference type="AlphaFoldDB" id="A0A7J7MWT0"/>
<sequence length="254" mass="29127">MSNSSNNDQSPSTLTGMRNGELPLQTIGNHVNFKSNEEGNKINQARAGTVRTNANYTSVVKESFVKEKTPDRDDSTMQRSNPASTEATNTVNYALIVRGDYASKGSMKLEYYEPSFSMDKGKFVGKYPQEMIEEGISQWKETITGYFVGTGIPFHMVKDRIRWLRGVKGSIKMFVQNSVYNFTVEDLKERDKVLERGPWHIVGKYFMVQKWDPYNEVDVSKIKSIPIWVKFLNLPEHCWTVKALSQYNRKARLP</sequence>
<reference evidence="3 4" key="1">
    <citation type="journal article" date="2020" name="IScience">
        <title>Genome Sequencing of the Endangered Kingdonia uniflora (Circaeasteraceae, Ranunculales) Reveals Potential Mechanisms of Evolutionary Specialization.</title>
        <authorList>
            <person name="Sun Y."/>
            <person name="Deng T."/>
            <person name="Zhang A."/>
            <person name="Moore M.J."/>
            <person name="Landis J.B."/>
            <person name="Lin N."/>
            <person name="Zhang H."/>
            <person name="Zhang X."/>
            <person name="Huang J."/>
            <person name="Zhang X."/>
            <person name="Sun H."/>
            <person name="Wang H."/>
        </authorList>
    </citation>
    <scope>NUCLEOTIDE SEQUENCE [LARGE SCALE GENOMIC DNA]</scope>
    <source>
        <strain evidence="3">TB1705</strain>
        <tissue evidence="3">Leaf</tissue>
    </source>
</reference>
<feature type="compositionally biased region" description="Basic and acidic residues" evidence="1">
    <location>
        <begin position="65"/>
        <end position="76"/>
    </location>
</feature>
<evidence type="ECO:0000313" key="3">
    <source>
        <dbReference type="EMBL" id="KAF6159333.1"/>
    </source>
</evidence>